<evidence type="ECO:0000256" key="3">
    <source>
        <dbReference type="ARBA" id="ARBA00006179"/>
    </source>
</evidence>
<sequence length="443" mass="50125">MTKLTFSSNEAVSLEKQVDLLCTPIETKPEDLEAVYEISRCAEWIRSNNFKKVCLQFPDHLLADSSEVILRLQGILNQTVYLLGDTAYESCCIDYIAAAHIDADAIIHFGPVCFSKTSASLPYINIYEKKSLDLEKLRAQFEEKFNDEQYEIVILVDTIYLHLFDALEKVFRDLCNVSLQRIDAIECNQTFNCLCFLSDNDRKLLNVALNFKPKILYYYDGNIKVFENASKVVKRRNFIIEKIKDSETVGIIIGTLGVKNYLEILARTKTLISNSGKKYYLISVGKPTVAKLANFPELDIYVVITCSMNEIYESRDFYKPIATPFDIEIALNRNADSISDFTYDYNAFLGNTEIASNTEAVGDVSLLTNKLRVPVTTEEIKDPEDTTVAVKDAGTIALSNSGAGYLAQRSWQGLEQNLGRTEPHLAKEGRDGIPLHYRNEEHQ</sequence>
<keyword evidence="4" id="KW-0479">Metal-binding</keyword>
<dbReference type="InterPro" id="IPR042263">
    <property type="entry name" value="DPH1/DPH2_1"/>
</dbReference>
<dbReference type="GO" id="GO:0051536">
    <property type="term" value="F:iron-sulfur cluster binding"/>
    <property type="evidence" value="ECO:0007669"/>
    <property type="project" value="UniProtKB-KW"/>
</dbReference>
<dbReference type="NCBIfam" id="TIGR00322">
    <property type="entry name" value="diphth2_R"/>
    <property type="match status" value="1"/>
</dbReference>
<evidence type="ECO:0000256" key="6">
    <source>
        <dbReference type="ARBA" id="ARBA00023014"/>
    </source>
</evidence>
<dbReference type="Gene3D" id="3.40.50.11840">
    <property type="entry name" value="Diphthamide synthesis DPH1/DPH2 domain 1"/>
    <property type="match status" value="1"/>
</dbReference>
<accession>A0A9N9TIH7</accession>
<dbReference type="FunFam" id="3.40.50.11860:FF:000001">
    <property type="entry name" value="2-(3-amino-3-carboxypropyl)histidine synthase subunit 2"/>
    <property type="match status" value="1"/>
</dbReference>
<dbReference type="Proteomes" id="UP001153712">
    <property type="component" value="Chromosome 1"/>
</dbReference>
<dbReference type="SFLD" id="SFLDS00032">
    <property type="entry name" value="Radical_SAM_3-amino-3-carboxyp"/>
    <property type="match status" value="1"/>
</dbReference>
<dbReference type="AlphaFoldDB" id="A0A9N9TIH7"/>
<evidence type="ECO:0000256" key="2">
    <source>
        <dbReference type="ARBA" id="ARBA00005156"/>
    </source>
</evidence>
<organism evidence="7 8">
    <name type="scientific">Phyllotreta striolata</name>
    <name type="common">Striped flea beetle</name>
    <name type="synonym">Crioceris striolata</name>
    <dbReference type="NCBI Taxonomy" id="444603"/>
    <lineage>
        <taxon>Eukaryota</taxon>
        <taxon>Metazoa</taxon>
        <taxon>Ecdysozoa</taxon>
        <taxon>Arthropoda</taxon>
        <taxon>Hexapoda</taxon>
        <taxon>Insecta</taxon>
        <taxon>Pterygota</taxon>
        <taxon>Neoptera</taxon>
        <taxon>Endopterygota</taxon>
        <taxon>Coleoptera</taxon>
        <taxon>Polyphaga</taxon>
        <taxon>Cucujiformia</taxon>
        <taxon>Chrysomeloidea</taxon>
        <taxon>Chrysomelidae</taxon>
        <taxon>Galerucinae</taxon>
        <taxon>Alticini</taxon>
        <taxon>Phyllotreta</taxon>
    </lineage>
</organism>
<evidence type="ECO:0000256" key="1">
    <source>
        <dbReference type="ARBA" id="ARBA00001966"/>
    </source>
</evidence>
<evidence type="ECO:0000313" key="8">
    <source>
        <dbReference type="Proteomes" id="UP001153712"/>
    </source>
</evidence>
<proteinExistence type="inferred from homology"/>
<name>A0A9N9TIH7_PHYSR</name>
<gene>
    <name evidence="7" type="ORF">PHYEVI_LOCUS909</name>
</gene>
<dbReference type="PANTHER" id="PTHR10762">
    <property type="entry name" value="DIPHTHAMIDE BIOSYNTHESIS PROTEIN"/>
    <property type="match status" value="1"/>
</dbReference>
<keyword evidence="5" id="KW-0408">Iron</keyword>
<comment type="cofactor">
    <cofactor evidence="1">
        <name>[4Fe-4S] cluster</name>
        <dbReference type="ChEBI" id="CHEBI:49883"/>
    </cofactor>
</comment>
<dbReference type="SFLD" id="SFLDG01121">
    <property type="entry name" value="Diphthamide_biosynthesis"/>
    <property type="match status" value="1"/>
</dbReference>
<keyword evidence="8" id="KW-1185">Reference proteome</keyword>
<evidence type="ECO:0000256" key="4">
    <source>
        <dbReference type="ARBA" id="ARBA00022723"/>
    </source>
</evidence>
<dbReference type="InterPro" id="IPR042265">
    <property type="entry name" value="DPH1/DPH2_3"/>
</dbReference>
<evidence type="ECO:0000313" key="7">
    <source>
        <dbReference type="EMBL" id="CAG9854447.1"/>
    </source>
</evidence>
<evidence type="ECO:0000256" key="5">
    <source>
        <dbReference type="ARBA" id="ARBA00023004"/>
    </source>
</evidence>
<dbReference type="PANTHER" id="PTHR10762:SF2">
    <property type="entry name" value="2-(3-AMINO-3-CARBOXYPROPYL)HISTIDINE SYNTHASE SUBUNIT 2"/>
    <property type="match status" value="1"/>
</dbReference>
<dbReference type="GO" id="GO:0017183">
    <property type="term" value="P:protein histidyl modification to diphthamide"/>
    <property type="evidence" value="ECO:0007669"/>
    <property type="project" value="InterPro"/>
</dbReference>
<evidence type="ECO:0008006" key="9">
    <source>
        <dbReference type="Google" id="ProtNLM"/>
    </source>
</evidence>
<reference evidence="7" key="1">
    <citation type="submission" date="2022-01" db="EMBL/GenBank/DDBJ databases">
        <authorList>
            <person name="King R."/>
        </authorList>
    </citation>
    <scope>NUCLEOTIDE SEQUENCE</scope>
</reference>
<protein>
    <recommendedName>
        <fullName evidence="9">2-(3-amino-3-carboxypropyl)histidine synthase</fullName>
    </recommendedName>
</protein>
<dbReference type="GO" id="GO:0046872">
    <property type="term" value="F:metal ion binding"/>
    <property type="evidence" value="ECO:0007669"/>
    <property type="project" value="UniProtKB-KW"/>
</dbReference>
<keyword evidence="6" id="KW-0411">Iron-sulfur</keyword>
<dbReference type="GO" id="GO:0090560">
    <property type="term" value="F:2-(3-amino-3-carboxypropyl)histidine synthase activity"/>
    <property type="evidence" value="ECO:0007669"/>
    <property type="project" value="InterPro"/>
</dbReference>
<dbReference type="OrthoDB" id="449241at2759"/>
<dbReference type="Gene3D" id="3.40.50.11860">
    <property type="entry name" value="Diphthamide synthesis DPH1/DPH2 domain 3"/>
    <property type="match status" value="1"/>
</dbReference>
<dbReference type="InterPro" id="IPR016435">
    <property type="entry name" value="DPH1/DPH2"/>
</dbReference>
<dbReference type="Pfam" id="PF01866">
    <property type="entry name" value="Diphthamide_syn"/>
    <property type="match status" value="1"/>
</dbReference>
<comment type="similarity">
    <text evidence="3">Belongs to the DPH1/DPH2 family. DPH2 subfamily.</text>
</comment>
<comment type="pathway">
    <text evidence="2">Protein modification; peptidyl-diphthamide biosynthesis.</text>
</comment>
<dbReference type="EMBL" id="OU900094">
    <property type="protein sequence ID" value="CAG9854447.1"/>
    <property type="molecule type" value="Genomic_DNA"/>
</dbReference>